<dbReference type="SUPFAM" id="SSF53271">
    <property type="entry name" value="PRTase-like"/>
    <property type="match status" value="1"/>
</dbReference>
<dbReference type="CDD" id="cd06223">
    <property type="entry name" value="PRTases_typeI"/>
    <property type="match status" value="1"/>
</dbReference>
<evidence type="ECO:0000313" key="4">
    <source>
        <dbReference type="EMBL" id="MFD0986193.1"/>
    </source>
</evidence>
<feature type="domain" description="Double zinc ribbon" evidence="3">
    <location>
        <begin position="36"/>
        <end position="85"/>
    </location>
</feature>
<name>A0ABW3J8V5_9HYPH</name>
<keyword evidence="5" id="KW-1185">Reference proteome</keyword>
<evidence type="ECO:0000259" key="2">
    <source>
        <dbReference type="Pfam" id="PF00156"/>
    </source>
</evidence>
<accession>A0ABW3J8V5</accession>
<dbReference type="PANTHER" id="PTHR47505:SF1">
    <property type="entry name" value="DNA UTILIZATION PROTEIN YHGH"/>
    <property type="match status" value="1"/>
</dbReference>
<dbReference type="Gene3D" id="3.40.50.2020">
    <property type="match status" value="1"/>
</dbReference>
<dbReference type="Pfam" id="PF18912">
    <property type="entry name" value="DZR_2"/>
    <property type="match status" value="1"/>
</dbReference>
<gene>
    <name evidence="4" type="ORF">ACFQ2F_03670</name>
</gene>
<dbReference type="Proteomes" id="UP001597102">
    <property type="component" value="Unassembled WGS sequence"/>
</dbReference>
<evidence type="ECO:0000313" key="5">
    <source>
        <dbReference type="Proteomes" id="UP001597102"/>
    </source>
</evidence>
<dbReference type="RefSeq" id="WP_379085853.1">
    <property type="nucleotide sequence ID" value="NZ_JBHTJO010000001.1"/>
</dbReference>
<dbReference type="InterPro" id="IPR000836">
    <property type="entry name" value="PRTase_dom"/>
</dbReference>
<dbReference type="Pfam" id="PF00156">
    <property type="entry name" value="Pribosyltran"/>
    <property type="match status" value="1"/>
</dbReference>
<comment type="caution">
    <text evidence="4">The sequence shown here is derived from an EMBL/GenBank/DDBJ whole genome shotgun (WGS) entry which is preliminary data.</text>
</comment>
<evidence type="ECO:0000259" key="3">
    <source>
        <dbReference type="Pfam" id="PF18912"/>
    </source>
</evidence>
<dbReference type="EMBL" id="JBHTJO010000001">
    <property type="protein sequence ID" value="MFD0986193.1"/>
    <property type="molecule type" value="Genomic_DNA"/>
</dbReference>
<dbReference type="PANTHER" id="PTHR47505">
    <property type="entry name" value="DNA UTILIZATION PROTEIN YHGH"/>
    <property type="match status" value="1"/>
</dbReference>
<organism evidence="4 5">
    <name type="scientific">Methyloligella solikamskensis</name>
    <dbReference type="NCBI Taxonomy" id="1177756"/>
    <lineage>
        <taxon>Bacteria</taxon>
        <taxon>Pseudomonadati</taxon>
        <taxon>Pseudomonadota</taxon>
        <taxon>Alphaproteobacteria</taxon>
        <taxon>Hyphomicrobiales</taxon>
        <taxon>Hyphomicrobiaceae</taxon>
        <taxon>Methyloligella</taxon>
    </lineage>
</organism>
<proteinExistence type="inferred from homology"/>
<sequence length="272" mass="29192">MSDVSADEGRVAPRSAPWPASGGLTAPFRAVFDAVADLLLPPVCIGCRTSIDRHGQLCGACWSKIDFITSPICDRLGIPLPFETGEVMLSAAAMADPPAYDRARAAACYTTTMRELIQSFKYRDRQEGLPLFGRWLAQAGSDILADADLLIPVPLHRSKLWSRRFNQSALLTSEVARLSGVPAEVTLLKRTRKTMSQVGLSADQRRRNVSGAFGVDAKRTESLKGASVVVVDDVITTGATIEACARVLRKAGAARVDALALARAVEPTAWAL</sequence>
<feature type="domain" description="Phosphoribosyltransferase" evidence="2">
    <location>
        <begin position="204"/>
        <end position="263"/>
    </location>
</feature>
<comment type="similarity">
    <text evidence="1">Belongs to the ComF/GntX family.</text>
</comment>
<evidence type="ECO:0000256" key="1">
    <source>
        <dbReference type="ARBA" id="ARBA00008007"/>
    </source>
</evidence>
<reference evidence="5" key="1">
    <citation type="journal article" date="2019" name="Int. J. Syst. Evol. Microbiol.">
        <title>The Global Catalogue of Microorganisms (GCM) 10K type strain sequencing project: providing services to taxonomists for standard genome sequencing and annotation.</title>
        <authorList>
            <consortium name="The Broad Institute Genomics Platform"/>
            <consortium name="The Broad Institute Genome Sequencing Center for Infectious Disease"/>
            <person name="Wu L."/>
            <person name="Ma J."/>
        </authorList>
    </citation>
    <scope>NUCLEOTIDE SEQUENCE [LARGE SCALE GENOMIC DNA]</scope>
    <source>
        <strain evidence="5">CCUG 61697</strain>
    </source>
</reference>
<dbReference type="InterPro" id="IPR044005">
    <property type="entry name" value="DZR_2"/>
</dbReference>
<dbReference type="InterPro" id="IPR051910">
    <property type="entry name" value="ComF/GntX_DNA_util-trans"/>
</dbReference>
<dbReference type="InterPro" id="IPR029057">
    <property type="entry name" value="PRTase-like"/>
</dbReference>
<protein>
    <submittedName>
        <fullName evidence="4">ComF family protein</fullName>
    </submittedName>
</protein>